<dbReference type="OrthoDB" id="9768177at2"/>
<evidence type="ECO:0000256" key="3">
    <source>
        <dbReference type="ARBA" id="ARBA00022452"/>
    </source>
</evidence>
<keyword evidence="9 10" id="KW-0998">Cell outer membrane</keyword>
<name>A0A2G1VS07_9FLAO</name>
<evidence type="ECO:0000313" key="15">
    <source>
        <dbReference type="Proteomes" id="UP000229433"/>
    </source>
</evidence>
<dbReference type="NCBIfam" id="TIGR04057">
    <property type="entry name" value="SusC_RagA_signa"/>
    <property type="match status" value="1"/>
</dbReference>
<dbReference type="Gene3D" id="2.40.170.20">
    <property type="entry name" value="TonB-dependent receptor, beta-barrel domain"/>
    <property type="match status" value="1"/>
</dbReference>
<evidence type="ECO:0000313" key="14">
    <source>
        <dbReference type="EMBL" id="PHQ29567.1"/>
    </source>
</evidence>
<keyword evidence="7 10" id="KW-0472">Membrane</keyword>
<proteinExistence type="inferred from homology"/>
<gene>
    <name evidence="14" type="ORF">CJ305_09635</name>
</gene>
<evidence type="ECO:0000256" key="10">
    <source>
        <dbReference type="PROSITE-ProRule" id="PRU01360"/>
    </source>
</evidence>
<dbReference type="Gene3D" id="2.170.130.10">
    <property type="entry name" value="TonB-dependent receptor, plug domain"/>
    <property type="match status" value="1"/>
</dbReference>
<keyword evidence="4 10" id="KW-0812">Transmembrane</keyword>
<dbReference type="InterPro" id="IPR036942">
    <property type="entry name" value="Beta-barrel_TonB_sf"/>
</dbReference>
<comment type="subcellular location">
    <subcellularLocation>
        <location evidence="1 10">Cell outer membrane</location>
        <topology evidence="1 10">Multi-pass membrane protein</topology>
    </subcellularLocation>
</comment>
<evidence type="ECO:0000259" key="13">
    <source>
        <dbReference type="Pfam" id="PF07715"/>
    </source>
</evidence>
<evidence type="ECO:0000259" key="12">
    <source>
        <dbReference type="Pfam" id="PF00593"/>
    </source>
</evidence>
<keyword evidence="8" id="KW-0675">Receptor</keyword>
<sequence>MFQSLYLLKLRPVFLALLFLGLVLTPKKTFAQQGEIQLNLNKPTLANFIKAIESQTTYRFVYNAGKIDSNRVIDQSVNATNLRDALAIVSAKLPYSFTVKADQIIILAPGDQTGSQQKTRRIQGKVLDPSGLGLPGATLTIKNTKQGVMTDADGNFSYILSTADIPNTQLEVKFLGMETQTITVGNQSVFNIQMQEAQNELDQVIITSSYGTKKLKEEVVGSIVTITDKEIPTQQASESVDKMLEGQLAGVLVENTTGIGGPVSINIRGQGSLSPLNNALLGTSTQPLIIIDGVIMNEQTAIDNNFFDGGNFSETLNNPLGQISPDDIESINVLKDAAAVGVYGADGANGVILITTKKGRKGAMQYSFSSQLGISEAINQIKYLSGSQYTQLRNEFLRNTTGATVPQNGINTNWFELLNQTGVYNKYNFSASGATQKLNYRASVTYLDIDEPQVGNGAKQVNSNINLGYRGEKLNLSLSLSPSYIQNKQPNIYYNYAFAPNLNPYNEDGSFAFLGLNGTPNPLAAASQNRNVSDTYGVLGSFNVEYQLLPELKLSSLFGVDYKDKKQDRYFSAANESGQTNGTFELDGMQYPRWGRRLINKRNSTRWNWQTQGFFEKRLGLHSVDLLAGVELAEERTDLNYASGIGFVNPEILNPVNAALQDDDPETQENDRFDNQTYVFDINNNSRVSVYSQFNYNYAGKYFLLVNFRRDESSVFGSDSNVAYNGGAGVSWILSKENFLSDADWLDLLKLKASYGTTGNSRIGSYSALGLYSREINGGYNGQNEAFPSDAPNPNLSWEKNNKFNFGIDLNVFRKLQLSVEYYYDDLKDLITSRDIPTENGFGSLQLNAAEMYNKGFEVSATMNWVDTDAFKWRTSFNLATLQNKVTSLVGLGSDYSTAANALAQKVGYSTSAIWGINWVGIDPATGRDLVSKDGQIYDVFTYRQLFNEDAWEVIGNNQPDVYGGFSNTFDFGFGLSLSVRGSYQAGGEELVDYQLISQYNFINTRNLSANAFDYWRGPGDTNALTPVVSNSNPIAANMSRFLYDATFIKINNINLSYSVPVSGLNVPLDELSLFVDASNVAYWYRDNPPAGRNGIREFKFVYPQARTLSLGLRTRF</sequence>
<dbReference type="SUPFAM" id="SSF49464">
    <property type="entry name" value="Carboxypeptidase regulatory domain-like"/>
    <property type="match status" value="1"/>
</dbReference>
<protein>
    <submittedName>
        <fullName evidence="14">SusC/RagA family TonB-linked outer membrane protein</fullName>
    </submittedName>
</protein>
<reference evidence="14 15" key="1">
    <citation type="submission" date="2017-08" db="EMBL/GenBank/DDBJ databases">
        <title>The whole genome shortgun sequences of strain Leeuwenhoekiella nanhaiensis G18 from the South China Sea.</title>
        <authorList>
            <person name="Liu Q."/>
        </authorList>
    </citation>
    <scope>NUCLEOTIDE SEQUENCE [LARGE SCALE GENOMIC DNA]</scope>
    <source>
        <strain evidence="14 15">G18</strain>
    </source>
</reference>
<keyword evidence="3 10" id="KW-1134">Transmembrane beta strand</keyword>
<dbReference type="PROSITE" id="PS52016">
    <property type="entry name" value="TONB_DEPENDENT_REC_3"/>
    <property type="match status" value="1"/>
</dbReference>
<evidence type="ECO:0000256" key="4">
    <source>
        <dbReference type="ARBA" id="ARBA00022692"/>
    </source>
</evidence>
<evidence type="ECO:0000256" key="2">
    <source>
        <dbReference type="ARBA" id="ARBA00022448"/>
    </source>
</evidence>
<dbReference type="InterPro" id="IPR012910">
    <property type="entry name" value="Plug_dom"/>
</dbReference>
<keyword evidence="15" id="KW-1185">Reference proteome</keyword>
<dbReference type="InterPro" id="IPR039426">
    <property type="entry name" value="TonB-dep_rcpt-like"/>
</dbReference>
<accession>A0A2G1VS07</accession>
<evidence type="ECO:0000256" key="1">
    <source>
        <dbReference type="ARBA" id="ARBA00004571"/>
    </source>
</evidence>
<comment type="similarity">
    <text evidence="10 11">Belongs to the TonB-dependent receptor family.</text>
</comment>
<keyword evidence="6 11" id="KW-0798">TonB box</keyword>
<dbReference type="Pfam" id="PF00593">
    <property type="entry name" value="TonB_dep_Rec_b-barrel"/>
    <property type="match status" value="1"/>
</dbReference>
<feature type="domain" description="TonB-dependent receptor plug" evidence="13">
    <location>
        <begin position="217"/>
        <end position="351"/>
    </location>
</feature>
<dbReference type="InterPro" id="IPR023997">
    <property type="entry name" value="TonB-dep_OMP_SusC/RagA_CS"/>
</dbReference>
<evidence type="ECO:0000256" key="5">
    <source>
        <dbReference type="ARBA" id="ARBA00022729"/>
    </source>
</evidence>
<dbReference type="RefSeq" id="WP_099646061.1">
    <property type="nucleotide sequence ID" value="NZ_KZ319290.1"/>
</dbReference>
<dbReference type="Pfam" id="PF07715">
    <property type="entry name" value="Plug"/>
    <property type="match status" value="1"/>
</dbReference>
<evidence type="ECO:0000256" key="9">
    <source>
        <dbReference type="ARBA" id="ARBA00023237"/>
    </source>
</evidence>
<dbReference type="GO" id="GO:0015344">
    <property type="term" value="F:siderophore uptake transmembrane transporter activity"/>
    <property type="evidence" value="ECO:0007669"/>
    <property type="project" value="TreeGrafter"/>
</dbReference>
<dbReference type="PANTHER" id="PTHR30069">
    <property type="entry name" value="TONB-DEPENDENT OUTER MEMBRANE RECEPTOR"/>
    <property type="match status" value="1"/>
</dbReference>
<evidence type="ECO:0000256" key="8">
    <source>
        <dbReference type="ARBA" id="ARBA00023170"/>
    </source>
</evidence>
<evidence type="ECO:0000256" key="11">
    <source>
        <dbReference type="RuleBase" id="RU003357"/>
    </source>
</evidence>
<dbReference type="InterPro" id="IPR037066">
    <property type="entry name" value="Plug_dom_sf"/>
</dbReference>
<dbReference type="SUPFAM" id="SSF56935">
    <property type="entry name" value="Porins"/>
    <property type="match status" value="1"/>
</dbReference>
<evidence type="ECO:0000256" key="7">
    <source>
        <dbReference type="ARBA" id="ARBA00023136"/>
    </source>
</evidence>
<dbReference type="InterPro" id="IPR008969">
    <property type="entry name" value="CarboxyPept-like_regulatory"/>
</dbReference>
<dbReference type="InterPro" id="IPR023996">
    <property type="entry name" value="TonB-dep_OMP_SusC/RagA"/>
</dbReference>
<dbReference type="NCBIfam" id="TIGR04056">
    <property type="entry name" value="OMP_RagA_SusC"/>
    <property type="match status" value="1"/>
</dbReference>
<dbReference type="GO" id="GO:0009279">
    <property type="term" value="C:cell outer membrane"/>
    <property type="evidence" value="ECO:0007669"/>
    <property type="project" value="UniProtKB-SubCell"/>
</dbReference>
<dbReference type="GO" id="GO:0044718">
    <property type="term" value="P:siderophore transmembrane transport"/>
    <property type="evidence" value="ECO:0007669"/>
    <property type="project" value="TreeGrafter"/>
</dbReference>
<organism evidence="14 15">
    <name type="scientific">Leeuwenhoekiella nanhaiensis</name>
    <dbReference type="NCBI Taxonomy" id="1655491"/>
    <lineage>
        <taxon>Bacteria</taxon>
        <taxon>Pseudomonadati</taxon>
        <taxon>Bacteroidota</taxon>
        <taxon>Flavobacteriia</taxon>
        <taxon>Flavobacteriales</taxon>
        <taxon>Flavobacteriaceae</taxon>
        <taxon>Leeuwenhoekiella</taxon>
    </lineage>
</organism>
<keyword evidence="5" id="KW-0732">Signal</keyword>
<dbReference type="Gene3D" id="2.60.40.1120">
    <property type="entry name" value="Carboxypeptidase-like, regulatory domain"/>
    <property type="match status" value="1"/>
</dbReference>
<dbReference type="Proteomes" id="UP000229433">
    <property type="component" value="Unassembled WGS sequence"/>
</dbReference>
<dbReference type="Pfam" id="PF13715">
    <property type="entry name" value="CarbopepD_reg_2"/>
    <property type="match status" value="1"/>
</dbReference>
<comment type="caution">
    <text evidence="14">The sequence shown here is derived from an EMBL/GenBank/DDBJ whole genome shotgun (WGS) entry which is preliminary data.</text>
</comment>
<dbReference type="InterPro" id="IPR000531">
    <property type="entry name" value="Beta-barrel_TonB"/>
</dbReference>
<dbReference type="PANTHER" id="PTHR30069:SF29">
    <property type="entry name" value="HEMOGLOBIN AND HEMOGLOBIN-HAPTOGLOBIN-BINDING PROTEIN 1-RELATED"/>
    <property type="match status" value="1"/>
</dbReference>
<keyword evidence="2 10" id="KW-0813">Transport</keyword>
<evidence type="ECO:0000256" key="6">
    <source>
        <dbReference type="ARBA" id="ARBA00023077"/>
    </source>
</evidence>
<dbReference type="EMBL" id="NQXA01000004">
    <property type="protein sequence ID" value="PHQ29567.1"/>
    <property type="molecule type" value="Genomic_DNA"/>
</dbReference>
<feature type="domain" description="TonB-dependent receptor-like beta-barrel" evidence="12">
    <location>
        <begin position="493"/>
        <end position="1000"/>
    </location>
</feature>
<dbReference type="AlphaFoldDB" id="A0A2G1VS07"/>